<gene>
    <name evidence="1" type="ORF">ADICEAN_01957</name>
</gene>
<organism evidence="1 2">
    <name type="scientific">Cesiribacter andamanensis AMV16</name>
    <dbReference type="NCBI Taxonomy" id="1279009"/>
    <lineage>
        <taxon>Bacteria</taxon>
        <taxon>Pseudomonadati</taxon>
        <taxon>Bacteroidota</taxon>
        <taxon>Cytophagia</taxon>
        <taxon>Cytophagales</taxon>
        <taxon>Cesiribacteraceae</taxon>
        <taxon>Cesiribacter</taxon>
    </lineage>
</organism>
<protein>
    <recommendedName>
        <fullName evidence="3">Lipoprotein</fullName>
    </recommendedName>
</protein>
<evidence type="ECO:0000313" key="1">
    <source>
        <dbReference type="EMBL" id="EMR02919.1"/>
    </source>
</evidence>
<dbReference type="eggNOG" id="ENOG5033GC8">
    <property type="taxonomic scope" value="Bacteria"/>
</dbReference>
<accession>M7NWT8</accession>
<comment type="caution">
    <text evidence="1">The sequence shown here is derived from an EMBL/GenBank/DDBJ whole genome shotgun (WGS) entry which is preliminary data.</text>
</comment>
<dbReference type="PROSITE" id="PS51257">
    <property type="entry name" value="PROKAR_LIPOPROTEIN"/>
    <property type="match status" value="1"/>
</dbReference>
<dbReference type="STRING" id="1279009.ADICEAN_01957"/>
<dbReference type="AlphaFoldDB" id="M7NWT8"/>
<dbReference type="EMBL" id="AODQ01000041">
    <property type="protein sequence ID" value="EMR02919.1"/>
    <property type="molecule type" value="Genomic_DNA"/>
</dbReference>
<dbReference type="Proteomes" id="UP000011910">
    <property type="component" value="Unassembled WGS sequence"/>
</dbReference>
<keyword evidence="2" id="KW-1185">Reference proteome</keyword>
<evidence type="ECO:0000313" key="2">
    <source>
        <dbReference type="Proteomes" id="UP000011910"/>
    </source>
</evidence>
<evidence type="ECO:0008006" key="3">
    <source>
        <dbReference type="Google" id="ProtNLM"/>
    </source>
</evidence>
<proteinExistence type="predicted"/>
<reference evidence="1 2" key="1">
    <citation type="journal article" date="2013" name="Genome Announc.">
        <title>Draft Genome Sequence of Cesiribacter andamanensis Strain AMV16T, Isolated from a Soil Sample from a Mud Volcano in the Andaman Islands, India.</title>
        <authorList>
            <person name="Shivaji S."/>
            <person name="Ara S."/>
            <person name="Begum Z."/>
            <person name="Srinivas T.N."/>
            <person name="Singh A."/>
            <person name="Kumar Pinnaka A."/>
        </authorList>
    </citation>
    <scope>NUCLEOTIDE SEQUENCE [LARGE SCALE GENOMIC DNA]</scope>
    <source>
        <strain evidence="1 2">AMV16</strain>
    </source>
</reference>
<dbReference type="RefSeq" id="WP_009195353.1">
    <property type="nucleotide sequence ID" value="NZ_AODQ01000041.1"/>
</dbReference>
<name>M7NWT8_9BACT</name>
<sequence>MSSCKSILILVFCILAACDPGSQGRLDKETFEAEQRRREPRRLKEGEITEAVRQQGNALAERLQRQAGESPGCCPVLSQSLQDSLSQQQIRVSCLRLDAPPSTELEQQERELLDAYQYSWEQGQPLEPNVQPLGKEAFLYTAPVSPMPAAEKPCAIWSIRLLRRQVIQHM</sequence>